<reference evidence="2" key="1">
    <citation type="submission" date="2019-08" db="EMBL/GenBank/DDBJ databases">
        <title>The improved chromosome-level genome for the pearl oyster Pinctada fucata martensii using PacBio sequencing and Hi-C.</title>
        <authorList>
            <person name="Zheng Z."/>
        </authorList>
    </citation>
    <scope>NUCLEOTIDE SEQUENCE</scope>
    <source>
        <strain evidence="2">ZZ-2019</strain>
        <tissue evidence="2">Adductor muscle</tissue>
    </source>
</reference>
<feature type="compositionally biased region" description="Basic and acidic residues" evidence="1">
    <location>
        <begin position="761"/>
        <end position="774"/>
    </location>
</feature>
<organism evidence="2 3">
    <name type="scientific">Pinctada imbricata</name>
    <name type="common">Atlantic pearl-oyster</name>
    <name type="synonym">Pinctada martensii</name>
    <dbReference type="NCBI Taxonomy" id="66713"/>
    <lineage>
        <taxon>Eukaryota</taxon>
        <taxon>Metazoa</taxon>
        <taxon>Spiralia</taxon>
        <taxon>Lophotrochozoa</taxon>
        <taxon>Mollusca</taxon>
        <taxon>Bivalvia</taxon>
        <taxon>Autobranchia</taxon>
        <taxon>Pteriomorphia</taxon>
        <taxon>Pterioida</taxon>
        <taxon>Pterioidea</taxon>
        <taxon>Pteriidae</taxon>
        <taxon>Pinctada</taxon>
    </lineage>
</organism>
<feature type="compositionally biased region" description="Polar residues" evidence="1">
    <location>
        <begin position="733"/>
        <end position="752"/>
    </location>
</feature>
<accession>A0AA88YQI7</accession>
<gene>
    <name evidence="2" type="ORF">FSP39_009204</name>
</gene>
<dbReference type="AlphaFoldDB" id="A0AA88YQI7"/>
<dbReference type="Proteomes" id="UP001186944">
    <property type="component" value="Unassembled WGS sequence"/>
</dbReference>
<comment type="caution">
    <text evidence="2">The sequence shown here is derived from an EMBL/GenBank/DDBJ whole genome shotgun (WGS) entry which is preliminary data.</text>
</comment>
<feature type="region of interest" description="Disordered" evidence="1">
    <location>
        <begin position="83"/>
        <end position="246"/>
    </location>
</feature>
<protein>
    <submittedName>
        <fullName evidence="2">Uncharacterized protein</fullName>
    </submittedName>
</protein>
<feature type="region of interest" description="Disordered" evidence="1">
    <location>
        <begin position="13"/>
        <end position="68"/>
    </location>
</feature>
<evidence type="ECO:0000313" key="3">
    <source>
        <dbReference type="Proteomes" id="UP001186944"/>
    </source>
</evidence>
<feature type="compositionally biased region" description="Basic residues" evidence="1">
    <location>
        <begin position="716"/>
        <end position="727"/>
    </location>
</feature>
<feature type="compositionally biased region" description="Polar residues" evidence="1">
    <location>
        <begin position="29"/>
        <end position="41"/>
    </location>
</feature>
<feature type="compositionally biased region" description="Polar residues" evidence="1">
    <location>
        <begin position="137"/>
        <end position="158"/>
    </location>
</feature>
<feature type="region of interest" description="Disordered" evidence="1">
    <location>
        <begin position="710"/>
        <end position="774"/>
    </location>
</feature>
<evidence type="ECO:0000256" key="1">
    <source>
        <dbReference type="SAM" id="MobiDB-lite"/>
    </source>
</evidence>
<proteinExistence type="predicted"/>
<feature type="compositionally biased region" description="Basic and acidic residues" evidence="1">
    <location>
        <begin position="204"/>
        <end position="235"/>
    </location>
</feature>
<feature type="compositionally biased region" description="Polar residues" evidence="1">
    <location>
        <begin position="166"/>
        <end position="188"/>
    </location>
</feature>
<feature type="compositionally biased region" description="Polar residues" evidence="1">
    <location>
        <begin position="236"/>
        <end position="246"/>
    </location>
</feature>
<name>A0AA88YQI7_PINIB</name>
<evidence type="ECO:0000313" key="2">
    <source>
        <dbReference type="EMBL" id="KAK3102156.1"/>
    </source>
</evidence>
<feature type="compositionally biased region" description="Polar residues" evidence="1">
    <location>
        <begin position="84"/>
        <end position="113"/>
    </location>
</feature>
<feature type="compositionally biased region" description="Basic and acidic residues" evidence="1">
    <location>
        <begin position="48"/>
        <end position="68"/>
    </location>
</feature>
<sequence>MIKSFRKLLRLKRYRGSSPRRQEEHDLSQDQVTTSKYSLNVNPAVLDRNQENTEDSHLEPNDSTRSRQKLTDKLQNLLCVTLENPENGTQSSEIRSENSPKNGTQSSEVTSENNLEKGTKSYEVTSENNPEKGTRGSEVTSENNPEKGTNSYEVTSENNPEKRTQGSEVTSENNPENETQGSEGTSENNPEKGTQRSEITSENNQEKGIKISEETAKNPKNETIEVIPDHSESWSDKTQPCTSSAQEGKVNFDELIQVNAKRMYANPQPKDISQIQNWNRRKNVHVQTKSNAKEKNDDKNRLFELAFNVELRRIFIKVPYFFNTFKNELQGKVIGRQVVTKVDEAKLRISIERMIAYMWPIQKQHVIPFVETLPDDCDLNMAVNYFRKQMKKSYGAYLKNFSQMMGLVAYNYFDKDVPLARCLKVYQVDRRNSNMSKPGECEREWEMASQSKDATCSVETDFQTEHQGCGMSANTDTSTIKDEKNHARCPSNSDSVGELGQSGISDIDTGFEQVFLTNSESEIPEEENEKTEITRANKCDYDVKIPTSQKEKNYRNLHEYYTFGKTTLSDAYFEIGQYRLDESIAVGKSKKGSVQQFKSSMKKKIKSRGVPNKHLKNDENLLLDNALEEEYENCEESDAQDNFLTQLQDENRKLQGGDASVSSIDFADFYVIPDEDAEPDMRHKESTSCLVIRGKKGDCDRLEESYKVGVSDRKSNKPRRHQQRKNKKETIFLSYNMNNNASSEDVSDTDSAQIEYANQPLKEDDSFVSEGEYK</sequence>
<keyword evidence="3" id="KW-1185">Reference proteome</keyword>
<dbReference type="EMBL" id="VSWD01000005">
    <property type="protein sequence ID" value="KAK3102156.1"/>
    <property type="molecule type" value="Genomic_DNA"/>
</dbReference>